<proteinExistence type="predicted"/>
<evidence type="ECO:0000313" key="3">
    <source>
        <dbReference type="Proteomes" id="UP001500620"/>
    </source>
</evidence>
<sequence length="311" mass="34511">MSRPRILWPTWRLHRTALLTSAGVLLALVGLLVYTGIKIRASYHQLGLDTCGSACGSAQLNAFSEQAQRWGLWTQFLALLPGLLGMFVGAPMLAREYESGTFRFAWTQAVTPRRLLLAKVALLGGALLVATLAFSAFFHWWYTPIAVVKDRLAPWAYHADGVYLAAATLFCFALGLLAGAVLRRTVLAMFVTGAAWVVVFFTDWQLLRPHFATPVLSAAATNGLGHGGQPWVVDSWQVDAAGRRLSDAEWNAVVALHAQDRTWSRADYTTWMLYEPGSRFWAFQTLDAAWLVTLAAAFVLATLWWLRRRPT</sequence>
<feature type="transmembrane region" description="Helical" evidence="1">
    <location>
        <begin position="187"/>
        <end position="207"/>
    </location>
</feature>
<gene>
    <name evidence="2" type="ORF">GCM10022255_009410</name>
</gene>
<reference evidence="3" key="1">
    <citation type="journal article" date="2019" name="Int. J. Syst. Evol. Microbiol.">
        <title>The Global Catalogue of Microorganisms (GCM) 10K type strain sequencing project: providing services to taxonomists for standard genome sequencing and annotation.</title>
        <authorList>
            <consortium name="The Broad Institute Genomics Platform"/>
            <consortium name="The Broad Institute Genome Sequencing Center for Infectious Disease"/>
            <person name="Wu L."/>
            <person name="Ma J."/>
        </authorList>
    </citation>
    <scope>NUCLEOTIDE SEQUENCE [LARGE SCALE GENOMIC DNA]</scope>
    <source>
        <strain evidence="3">JCM 17441</strain>
    </source>
</reference>
<evidence type="ECO:0000313" key="2">
    <source>
        <dbReference type="EMBL" id="GAA4244825.1"/>
    </source>
</evidence>
<feature type="transmembrane region" description="Helical" evidence="1">
    <location>
        <begin position="162"/>
        <end position="182"/>
    </location>
</feature>
<organism evidence="2 3">
    <name type="scientific">Dactylosporangium darangshiense</name>
    <dbReference type="NCBI Taxonomy" id="579108"/>
    <lineage>
        <taxon>Bacteria</taxon>
        <taxon>Bacillati</taxon>
        <taxon>Actinomycetota</taxon>
        <taxon>Actinomycetes</taxon>
        <taxon>Micromonosporales</taxon>
        <taxon>Micromonosporaceae</taxon>
        <taxon>Dactylosporangium</taxon>
    </lineage>
</organism>
<feature type="transmembrane region" description="Helical" evidence="1">
    <location>
        <begin position="288"/>
        <end position="306"/>
    </location>
</feature>
<keyword evidence="1" id="KW-0472">Membrane</keyword>
<feature type="transmembrane region" description="Helical" evidence="1">
    <location>
        <begin position="16"/>
        <end position="37"/>
    </location>
</feature>
<feature type="transmembrane region" description="Helical" evidence="1">
    <location>
        <begin position="72"/>
        <end position="94"/>
    </location>
</feature>
<keyword evidence="3" id="KW-1185">Reference proteome</keyword>
<comment type="caution">
    <text evidence="2">The sequence shown here is derived from an EMBL/GenBank/DDBJ whole genome shotgun (WGS) entry which is preliminary data.</text>
</comment>
<feature type="transmembrane region" description="Helical" evidence="1">
    <location>
        <begin position="115"/>
        <end position="142"/>
    </location>
</feature>
<keyword evidence="1" id="KW-1133">Transmembrane helix</keyword>
<accession>A0ABP8CY84</accession>
<dbReference type="EMBL" id="BAABAT010000002">
    <property type="protein sequence ID" value="GAA4244825.1"/>
    <property type="molecule type" value="Genomic_DNA"/>
</dbReference>
<dbReference type="Pfam" id="PF12679">
    <property type="entry name" value="ABC2_membrane_2"/>
    <property type="match status" value="1"/>
</dbReference>
<evidence type="ECO:0000256" key="1">
    <source>
        <dbReference type="SAM" id="Phobius"/>
    </source>
</evidence>
<keyword evidence="1" id="KW-0812">Transmembrane</keyword>
<dbReference type="RefSeq" id="WP_345121579.1">
    <property type="nucleotide sequence ID" value="NZ_BAABAT010000002.1"/>
</dbReference>
<dbReference type="Proteomes" id="UP001500620">
    <property type="component" value="Unassembled WGS sequence"/>
</dbReference>
<protein>
    <submittedName>
        <fullName evidence="2">ABC transporter permease</fullName>
    </submittedName>
</protein>
<name>A0ABP8CY84_9ACTN</name>